<dbReference type="InterPro" id="IPR001041">
    <property type="entry name" value="2Fe-2S_ferredoxin-type"/>
</dbReference>
<dbReference type="GO" id="GO:0051537">
    <property type="term" value="F:2 iron, 2 sulfur cluster binding"/>
    <property type="evidence" value="ECO:0007669"/>
    <property type="project" value="UniProtKB-KW"/>
</dbReference>
<gene>
    <name evidence="10" type="primary">kshB_1</name>
    <name evidence="10" type="ORF">D7316_02584</name>
</gene>
<keyword evidence="2" id="KW-0285">Flavoprotein</keyword>
<evidence type="ECO:0000256" key="1">
    <source>
        <dbReference type="ARBA" id="ARBA00001974"/>
    </source>
</evidence>
<evidence type="ECO:0000256" key="7">
    <source>
        <dbReference type="ARBA" id="ARBA00023004"/>
    </source>
</evidence>
<dbReference type="InterPro" id="IPR012675">
    <property type="entry name" value="Beta-grasp_dom_sf"/>
</dbReference>
<sequence>MFTPESPDHDLLLWGAGSGITPLLSILTTSLASGTGHVALVYANRDADSIIFADELRDLTARHPDRLTVIHWLETARQRPTPDQLAQLGAPFSERHSFICGPAGFMTTVREALTRLNVPRSHVHAEVFTSLSGDPFVAPAPAPAPETLDPDAATVEIDTDGASHTISWPRSQSLLEAMLARGLDVPFSCREGRCGTCAAVVVEGEVGMTDTGVLDADDLADGYVLACQSRPNGPFARIRF</sequence>
<dbReference type="SUPFAM" id="SSF52343">
    <property type="entry name" value="Ferredoxin reductase-like, C-terminal NADP-linked domain"/>
    <property type="match status" value="1"/>
</dbReference>
<dbReference type="KEGG" id="gom:D7316_02584"/>
<dbReference type="PROSITE" id="PS51085">
    <property type="entry name" value="2FE2S_FER_2"/>
    <property type="match status" value="1"/>
</dbReference>
<dbReference type="Gene3D" id="3.10.20.30">
    <property type="match status" value="1"/>
</dbReference>
<keyword evidence="5" id="KW-0274">FAD</keyword>
<accession>A0A3G8JLM5</accession>
<evidence type="ECO:0000256" key="6">
    <source>
        <dbReference type="ARBA" id="ARBA00023002"/>
    </source>
</evidence>
<dbReference type="PANTHER" id="PTHR47354:SF8">
    <property type="entry name" value="1,2-PHENYLACETYL-COA EPOXIDASE, SUBUNIT E"/>
    <property type="match status" value="1"/>
</dbReference>
<evidence type="ECO:0000256" key="5">
    <source>
        <dbReference type="ARBA" id="ARBA00022827"/>
    </source>
</evidence>
<keyword evidence="10" id="KW-0503">Monooxygenase</keyword>
<evidence type="ECO:0000256" key="8">
    <source>
        <dbReference type="ARBA" id="ARBA00023014"/>
    </source>
</evidence>
<organism evidence="10 11">
    <name type="scientific">Gordonia insulae</name>
    <dbReference type="NCBI Taxonomy" id="2420509"/>
    <lineage>
        <taxon>Bacteria</taxon>
        <taxon>Bacillati</taxon>
        <taxon>Actinomycetota</taxon>
        <taxon>Actinomycetes</taxon>
        <taxon>Mycobacteriales</taxon>
        <taxon>Gordoniaceae</taxon>
        <taxon>Gordonia</taxon>
    </lineage>
</organism>
<evidence type="ECO:0000259" key="9">
    <source>
        <dbReference type="PROSITE" id="PS51085"/>
    </source>
</evidence>
<protein>
    <submittedName>
        <fullName evidence="10">3-ketosteroid-9-alpha-monooxygenase, ferredoxin reductase component</fullName>
    </submittedName>
</protein>
<keyword evidence="11" id="KW-1185">Reference proteome</keyword>
<dbReference type="InterPro" id="IPR001433">
    <property type="entry name" value="OxRdtase_FAD/NAD-bd"/>
</dbReference>
<evidence type="ECO:0000256" key="2">
    <source>
        <dbReference type="ARBA" id="ARBA00022630"/>
    </source>
</evidence>
<dbReference type="GO" id="GO:0004497">
    <property type="term" value="F:monooxygenase activity"/>
    <property type="evidence" value="ECO:0007669"/>
    <property type="project" value="UniProtKB-KW"/>
</dbReference>
<dbReference type="GO" id="GO:0050660">
    <property type="term" value="F:flavin adenine dinucleotide binding"/>
    <property type="evidence" value="ECO:0007669"/>
    <property type="project" value="TreeGrafter"/>
</dbReference>
<dbReference type="SUPFAM" id="SSF54292">
    <property type="entry name" value="2Fe-2S ferredoxin-like"/>
    <property type="match status" value="1"/>
</dbReference>
<dbReference type="Pfam" id="PF00111">
    <property type="entry name" value="Fer2"/>
    <property type="match status" value="1"/>
</dbReference>
<evidence type="ECO:0000313" key="10">
    <source>
        <dbReference type="EMBL" id="AZG45984.1"/>
    </source>
</evidence>
<dbReference type="EMBL" id="CP033972">
    <property type="protein sequence ID" value="AZG45984.1"/>
    <property type="molecule type" value="Genomic_DNA"/>
</dbReference>
<name>A0A3G8JLM5_9ACTN</name>
<proteinExistence type="predicted"/>
<dbReference type="AlphaFoldDB" id="A0A3G8JLM5"/>
<evidence type="ECO:0000256" key="4">
    <source>
        <dbReference type="ARBA" id="ARBA00022723"/>
    </source>
</evidence>
<feature type="domain" description="2Fe-2S ferredoxin-type" evidence="9">
    <location>
        <begin position="153"/>
        <end position="240"/>
    </location>
</feature>
<keyword evidence="6" id="KW-0560">Oxidoreductase</keyword>
<dbReference type="InterPro" id="IPR006058">
    <property type="entry name" value="2Fe2S_fd_BS"/>
</dbReference>
<reference evidence="10 11" key="1">
    <citation type="submission" date="2018-11" db="EMBL/GenBank/DDBJ databases">
        <title>Gordonia insulae sp. nov., isolated from an island soil.</title>
        <authorList>
            <person name="Kim Y.S."/>
            <person name="Kim S.B."/>
        </authorList>
    </citation>
    <scope>NUCLEOTIDE SEQUENCE [LARGE SCALE GENOMIC DNA]</scope>
    <source>
        <strain evidence="10 11">MMS17-SY073</strain>
    </source>
</reference>
<evidence type="ECO:0000256" key="3">
    <source>
        <dbReference type="ARBA" id="ARBA00022714"/>
    </source>
</evidence>
<dbReference type="Gene3D" id="3.40.50.80">
    <property type="entry name" value="Nucleotide-binding domain of ferredoxin-NADP reductase (FNR) module"/>
    <property type="match status" value="1"/>
</dbReference>
<dbReference type="InterPro" id="IPR036010">
    <property type="entry name" value="2Fe-2S_ferredoxin-like_sf"/>
</dbReference>
<comment type="cofactor">
    <cofactor evidence="1">
        <name>FAD</name>
        <dbReference type="ChEBI" id="CHEBI:57692"/>
    </cofactor>
</comment>
<dbReference type="CDD" id="cd00207">
    <property type="entry name" value="fer2"/>
    <property type="match status" value="1"/>
</dbReference>
<dbReference type="InterPro" id="IPR050415">
    <property type="entry name" value="MRET"/>
</dbReference>
<keyword evidence="3" id="KW-0001">2Fe-2S</keyword>
<dbReference type="InterPro" id="IPR039261">
    <property type="entry name" value="FNR_nucleotide-bd"/>
</dbReference>
<dbReference type="PANTHER" id="PTHR47354">
    <property type="entry name" value="NADH OXIDOREDUCTASE HCR"/>
    <property type="match status" value="1"/>
</dbReference>
<keyword evidence="7" id="KW-0408">Iron</keyword>
<dbReference type="PROSITE" id="PS00197">
    <property type="entry name" value="2FE2S_FER_1"/>
    <property type="match status" value="1"/>
</dbReference>
<evidence type="ECO:0000313" key="11">
    <source>
        <dbReference type="Proteomes" id="UP000271469"/>
    </source>
</evidence>
<dbReference type="GO" id="GO:0046872">
    <property type="term" value="F:metal ion binding"/>
    <property type="evidence" value="ECO:0007669"/>
    <property type="project" value="UniProtKB-KW"/>
</dbReference>
<dbReference type="Proteomes" id="UP000271469">
    <property type="component" value="Chromosome"/>
</dbReference>
<dbReference type="Pfam" id="PF00175">
    <property type="entry name" value="NAD_binding_1"/>
    <property type="match status" value="1"/>
</dbReference>
<keyword evidence="4" id="KW-0479">Metal-binding</keyword>
<keyword evidence="8" id="KW-0411">Iron-sulfur</keyword>